<feature type="region of interest" description="Disordered" evidence="1">
    <location>
        <begin position="126"/>
        <end position="156"/>
    </location>
</feature>
<gene>
    <name evidence="4" type="ORF">TRFO_05140</name>
</gene>
<dbReference type="SMART" id="SM00717">
    <property type="entry name" value="SANT"/>
    <property type="match status" value="2"/>
</dbReference>
<evidence type="ECO:0000259" key="2">
    <source>
        <dbReference type="PROSITE" id="PS50090"/>
    </source>
</evidence>
<dbReference type="OrthoDB" id="2143914at2759"/>
<feature type="domain" description="HTH myb-type" evidence="3">
    <location>
        <begin position="13"/>
        <end position="66"/>
    </location>
</feature>
<dbReference type="PROSITE" id="PS50090">
    <property type="entry name" value="MYB_LIKE"/>
    <property type="match status" value="2"/>
</dbReference>
<dbReference type="EMBL" id="MLAK01000693">
    <property type="protein sequence ID" value="OHT07521.1"/>
    <property type="molecule type" value="Genomic_DNA"/>
</dbReference>
<dbReference type="Gene3D" id="1.10.10.60">
    <property type="entry name" value="Homeodomain-like"/>
    <property type="match status" value="2"/>
</dbReference>
<dbReference type="GeneID" id="94827016"/>
<dbReference type="VEuPathDB" id="TrichDB:TRFO_05140"/>
<dbReference type="PANTHER" id="PTHR45614:SF253">
    <property type="entry name" value="CHROMOSOME UNDETERMINED SCAFFOLD_38, WHOLE GENOME SHOTGUN SEQUENCE"/>
    <property type="match status" value="1"/>
</dbReference>
<feature type="domain" description="Myb-like" evidence="2">
    <location>
        <begin position="13"/>
        <end position="62"/>
    </location>
</feature>
<dbReference type="RefSeq" id="XP_068360657.1">
    <property type="nucleotide sequence ID" value="XM_068492312.1"/>
</dbReference>
<dbReference type="AlphaFoldDB" id="A0A1J4K7R1"/>
<dbReference type="CDD" id="cd00167">
    <property type="entry name" value="SANT"/>
    <property type="match status" value="1"/>
</dbReference>
<dbReference type="Pfam" id="PF13921">
    <property type="entry name" value="Myb_DNA-bind_6"/>
    <property type="match status" value="1"/>
</dbReference>
<evidence type="ECO:0000313" key="5">
    <source>
        <dbReference type="Proteomes" id="UP000179807"/>
    </source>
</evidence>
<feature type="domain" description="Myb-like" evidence="2">
    <location>
        <begin position="63"/>
        <end position="113"/>
    </location>
</feature>
<evidence type="ECO:0000259" key="3">
    <source>
        <dbReference type="PROSITE" id="PS51294"/>
    </source>
</evidence>
<name>A0A1J4K7R1_9EUKA</name>
<evidence type="ECO:0000313" key="4">
    <source>
        <dbReference type="EMBL" id="OHT07521.1"/>
    </source>
</evidence>
<feature type="compositionally biased region" description="Polar residues" evidence="1">
    <location>
        <begin position="139"/>
        <end position="148"/>
    </location>
</feature>
<feature type="domain" description="HTH myb-type" evidence="3">
    <location>
        <begin position="67"/>
        <end position="117"/>
    </location>
</feature>
<dbReference type="PROSITE" id="PS51294">
    <property type="entry name" value="HTH_MYB"/>
    <property type="match status" value="2"/>
</dbReference>
<organism evidence="4 5">
    <name type="scientific">Tritrichomonas foetus</name>
    <dbReference type="NCBI Taxonomy" id="1144522"/>
    <lineage>
        <taxon>Eukaryota</taxon>
        <taxon>Metamonada</taxon>
        <taxon>Parabasalia</taxon>
        <taxon>Tritrichomonadida</taxon>
        <taxon>Tritrichomonadidae</taxon>
        <taxon>Tritrichomonas</taxon>
    </lineage>
</organism>
<dbReference type="GO" id="GO:0005634">
    <property type="term" value="C:nucleus"/>
    <property type="evidence" value="ECO:0007669"/>
    <property type="project" value="TreeGrafter"/>
</dbReference>
<dbReference type="GO" id="GO:0000978">
    <property type="term" value="F:RNA polymerase II cis-regulatory region sequence-specific DNA binding"/>
    <property type="evidence" value="ECO:0007669"/>
    <property type="project" value="TreeGrafter"/>
</dbReference>
<sequence>MDSLHEEESPPVDQAAPRARFSADEDQKILRLQQQNLDWNQISQQLGNRSARQCRERFQNYLDPELNTSNWTQEEDDLLILKENEMGKKWKKMMPYFKNRSNVNIKNRFATLQNRKKAADRALHSIDNSSNSHSENNSPATSNPTTRINLMANLAR</sequence>
<dbReference type="InterPro" id="IPR009057">
    <property type="entry name" value="Homeodomain-like_sf"/>
</dbReference>
<accession>A0A1J4K7R1</accession>
<dbReference type="PANTHER" id="PTHR45614">
    <property type="entry name" value="MYB PROTEIN-RELATED"/>
    <property type="match status" value="1"/>
</dbReference>
<dbReference type="GO" id="GO:0000981">
    <property type="term" value="F:DNA-binding transcription factor activity, RNA polymerase II-specific"/>
    <property type="evidence" value="ECO:0007669"/>
    <property type="project" value="TreeGrafter"/>
</dbReference>
<feature type="region of interest" description="Disordered" evidence="1">
    <location>
        <begin position="1"/>
        <end position="24"/>
    </location>
</feature>
<dbReference type="SUPFAM" id="SSF46689">
    <property type="entry name" value="Homeodomain-like"/>
    <property type="match status" value="1"/>
</dbReference>
<comment type="caution">
    <text evidence="4">The sequence shown here is derived from an EMBL/GenBank/DDBJ whole genome shotgun (WGS) entry which is preliminary data.</text>
</comment>
<dbReference type="Proteomes" id="UP000179807">
    <property type="component" value="Unassembled WGS sequence"/>
</dbReference>
<dbReference type="InterPro" id="IPR001005">
    <property type="entry name" value="SANT/Myb"/>
</dbReference>
<protein>
    <submittedName>
        <fullName evidence="4">Myb-like DNA-binding domain containing protein</fullName>
    </submittedName>
</protein>
<evidence type="ECO:0000256" key="1">
    <source>
        <dbReference type="SAM" id="MobiDB-lite"/>
    </source>
</evidence>
<reference evidence="4" key="1">
    <citation type="submission" date="2016-10" db="EMBL/GenBank/DDBJ databases">
        <authorList>
            <person name="Benchimol M."/>
            <person name="Almeida L.G."/>
            <person name="Vasconcelos A.T."/>
            <person name="Perreira-Neves A."/>
            <person name="Rosa I.A."/>
            <person name="Tasca T."/>
            <person name="Bogo M.R."/>
            <person name="de Souza W."/>
        </authorList>
    </citation>
    <scope>NUCLEOTIDE SEQUENCE [LARGE SCALE GENOMIC DNA]</scope>
    <source>
        <strain evidence="4">K</strain>
    </source>
</reference>
<proteinExistence type="predicted"/>
<keyword evidence="5" id="KW-1185">Reference proteome</keyword>
<feature type="compositionally biased region" description="Low complexity" evidence="1">
    <location>
        <begin position="126"/>
        <end position="138"/>
    </location>
</feature>
<dbReference type="InterPro" id="IPR017930">
    <property type="entry name" value="Myb_dom"/>
</dbReference>
<dbReference type="InterPro" id="IPR050560">
    <property type="entry name" value="MYB_TF"/>
</dbReference>